<dbReference type="SUPFAM" id="SSF52266">
    <property type="entry name" value="SGNH hydrolase"/>
    <property type="match status" value="1"/>
</dbReference>
<name>A0A9P1FJV7_9DINO</name>
<feature type="chain" id="PRO_5043271942" evidence="2">
    <location>
        <begin position="22"/>
        <end position="587"/>
    </location>
</feature>
<keyword evidence="2" id="KW-0732">Signal</keyword>
<dbReference type="Pfam" id="PF08155">
    <property type="entry name" value="NOGCT"/>
    <property type="match status" value="1"/>
</dbReference>
<evidence type="ECO:0000313" key="7">
    <source>
        <dbReference type="EMBL" id="CAL4765933.1"/>
    </source>
</evidence>
<dbReference type="CDD" id="cd00229">
    <property type="entry name" value="SGNH_hydrolase"/>
    <property type="match status" value="1"/>
</dbReference>
<dbReference type="Proteomes" id="UP001152797">
    <property type="component" value="Unassembled WGS sequence"/>
</dbReference>
<keyword evidence="8" id="KW-1185">Reference proteome</keyword>
<feature type="compositionally biased region" description="Basic and acidic residues" evidence="1">
    <location>
        <begin position="559"/>
        <end position="571"/>
    </location>
</feature>
<dbReference type="InterPro" id="IPR036514">
    <property type="entry name" value="SGNH_hydro_sf"/>
</dbReference>
<evidence type="ECO:0000259" key="3">
    <source>
        <dbReference type="Pfam" id="PF08155"/>
    </source>
</evidence>
<evidence type="ECO:0000256" key="2">
    <source>
        <dbReference type="SAM" id="SignalP"/>
    </source>
</evidence>
<feature type="compositionally biased region" description="Basic residues" evidence="1">
    <location>
        <begin position="544"/>
        <end position="558"/>
    </location>
</feature>
<dbReference type="InterPro" id="IPR013830">
    <property type="entry name" value="SGNH_hydro"/>
</dbReference>
<dbReference type="AlphaFoldDB" id="A0A9P1FJV7"/>
<dbReference type="EMBL" id="CAMXCT030000424">
    <property type="protein sequence ID" value="CAL4765933.1"/>
    <property type="molecule type" value="Genomic_DNA"/>
</dbReference>
<gene>
    <name evidence="5" type="ORF">C1SCF055_LOCUS6658</name>
</gene>
<sequence length="587" mass="65539">MRRGSCAGLVAISVCSLGCLTWPTLTSCAVGCFGDSHTEGIYGAPWVDELQRRLRRECVNFRRNAWTCKSVQRRAAQAPILDEAVVLAGTNDAMMELAARAGNTGMLSVYRGLNQLPAEYVPSIESFATSFKELLSSVRAEKVAVLSLPPLGESDGRAAELLSLYNQEICRLVEEDERAIYVPFGEALEKRSGEDFDASSPAFSQTIAQMPVCTYGLETIAFWRAGGASGPWGQRQRLPNVTALLRQYGDQVSRVTCYPVRMAAHQKRARAATTPVDFKSDGQRYVAVAGRCALPVSGLRRPSRAREWLFDLLQRSRLHITNVTPPANRPPCIPGSVLKQRQGEQAEDEGKEPLERERMEELGGAGVYSVDLWRKAILEDPNWKYDIVPEIMDGHNIVDFVDPDIDRKLEELEREEALLMAESSLGNDDEVIGEFEKTQKVLDEVHSRMRQKRLERRIGKSRTGVPTPRRARKKAEEVEEKLNSIGLDGAKVRGRSASKKRSGSLLRKRKHDAGEEEAGTRTLSRARSRSIGLPSEGAAQVVEKKRRKTMRLHQKKGHKGEADRWIPDLKPKHLYSGKRGIGKTDRR</sequence>
<reference evidence="5" key="1">
    <citation type="submission" date="2022-10" db="EMBL/GenBank/DDBJ databases">
        <authorList>
            <person name="Chen Y."/>
            <person name="Dougan E. K."/>
            <person name="Chan C."/>
            <person name="Rhodes N."/>
            <person name="Thang M."/>
        </authorList>
    </citation>
    <scope>NUCLEOTIDE SEQUENCE</scope>
</reference>
<protein>
    <submittedName>
        <fullName evidence="7">Nucleolar GTP-binding protein 1</fullName>
    </submittedName>
</protein>
<proteinExistence type="predicted"/>
<dbReference type="EMBL" id="CAMXCT010000424">
    <property type="protein sequence ID" value="CAI3978621.1"/>
    <property type="molecule type" value="Genomic_DNA"/>
</dbReference>
<evidence type="ECO:0000256" key="1">
    <source>
        <dbReference type="SAM" id="MobiDB-lite"/>
    </source>
</evidence>
<dbReference type="Gene3D" id="3.40.50.1110">
    <property type="entry name" value="SGNH hydrolase"/>
    <property type="match status" value="1"/>
</dbReference>
<evidence type="ECO:0000313" key="6">
    <source>
        <dbReference type="EMBL" id="CAL1131996.1"/>
    </source>
</evidence>
<feature type="domain" description="SGNH hydrolase-type esterase" evidence="4">
    <location>
        <begin position="32"/>
        <end position="198"/>
    </location>
</feature>
<dbReference type="EMBL" id="CAMXCT020000424">
    <property type="protein sequence ID" value="CAL1131996.1"/>
    <property type="molecule type" value="Genomic_DNA"/>
</dbReference>
<comment type="caution">
    <text evidence="5">The sequence shown here is derived from an EMBL/GenBank/DDBJ whole genome shotgun (WGS) entry which is preliminary data.</text>
</comment>
<feature type="signal peptide" evidence="2">
    <location>
        <begin position="1"/>
        <end position="21"/>
    </location>
</feature>
<reference evidence="6" key="2">
    <citation type="submission" date="2024-04" db="EMBL/GenBank/DDBJ databases">
        <authorList>
            <person name="Chen Y."/>
            <person name="Shah S."/>
            <person name="Dougan E. K."/>
            <person name="Thang M."/>
            <person name="Chan C."/>
        </authorList>
    </citation>
    <scope>NUCLEOTIDE SEQUENCE [LARGE SCALE GENOMIC DNA]</scope>
</reference>
<feature type="region of interest" description="Disordered" evidence="1">
    <location>
        <begin position="323"/>
        <end position="352"/>
    </location>
</feature>
<dbReference type="OrthoDB" id="436538at2759"/>
<evidence type="ECO:0000313" key="5">
    <source>
        <dbReference type="EMBL" id="CAI3978621.1"/>
    </source>
</evidence>
<accession>A0A9P1FJV7</accession>
<organism evidence="5">
    <name type="scientific">Cladocopium goreaui</name>
    <dbReference type="NCBI Taxonomy" id="2562237"/>
    <lineage>
        <taxon>Eukaryota</taxon>
        <taxon>Sar</taxon>
        <taxon>Alveolata</taxon>
        <taxon>Dinophyceae</taxon>
        <taxon>Suessiales</taxon>
        <taxon>Symbiodiniaceae</taxon>
        <taxon>Cladocopium</taxon>
    </lineage>
</organism>
<dbReference type="PROSITE" id="PS51257">
    <property type="entry name" value="PROKAR_LIPOPROTEIN"/>
    <property type="match status" value="1"/>
</dbReference>
<dbReference type="InterPro" id="IPR012973">
    <property type="entry name" value="NOG_C"/>
</dbReference>
<evidence type="ECO:0000259" key="4">
    <source>
        <dbReference type="Pfam" id="PF13472"/>
    </source>
</evidence>
<dbReference type="Pfam" id="PF13472">
    <property type="entry name" value="Lipase_GDSL_2"/>
    <property type="match status" value="1"/>
</dbReference>
<feature type="compositionally biased region" description="Basic residues" evidence="1">
    <location>
        <begin position="492"/>
        <end position="511"/>
    </location>
</feature>
<evidence type="ECO:0000313" key="8">
    <source>
        <dbReference type="Proteomes" id="UP001152797"/>
    </source>
</evidence>
<feature type="domain" description="NOG C-terminal" evidence="3">
    <location>
        <begin position="353"/>
        <end position="405"/>
    </location>
</feature>
<feature type="region of interest" description="Disordered" evidence="1">
    <location>
        <begin position="489"/>
        <end position="587"/>
    </location>
</feature>